<evidence type="ECO:0000259" key="1">
    <source>
        <dbReference type="Pfam" id="PF12680"/>
    </source>
</evidence>
<dbReference type="Gene3D" id="3.10.450.50">
    <property type="match status" value="1"/>
</dbReference>
<dbReference type="RefSeq" id="WP_138845419.1">
    <property type="nucleotide sequence ID" value="NZ_VCPD01000010.1"/>
</dbReference>
<protein>
    <submittedName>
        <fullName evidence="2">Steroid delta-isomerase</fullName>
    </submittedName>
</protein>
<dbReference type="InterPro" id="IPR037401">
    <property type="entry name" value="SnoaL-like"/>
</dbReference>
<sequence>MKKTPRHGADRLETIENRLGAAAVSDATVAHRTGVVRSYIAALNAANLDAVAAVFSDDAVLLDPLGADPVAGLPAIRAFFANGPFLHPIDAALDGEVRVAGNAAAFAFTAHSDGKTMRIIDVFEFDENGKVSRMVAYWSGANVSTGGR</sequence>
<dbReference type="EMBL" id="VCPD01000010">
    <property type="protein sequence ID" value="TMV03357.1"/>
    <property type="molecule type" value="Genomic_DNA"/>
</dbReference>
<dbReference type="InterPro" id="IPR032710">
    <property type="entry name" value="NTF2-like_dom_sf"/>
</dbReference>
<reference evidence="2 3" key="1">
    <citation type="submission" date="2019-05" db="EMBL/GenBank/DDBJ databases">
        <title>Ruegeria sp. nov., isolated from tidal flat.</title>
        <authorList>
            <person name="Kim W."/>
        </authorList>
    </citation>
    <scope>NUCLEOTIDE SEQUENCE [LARGE SCALE GENOMIC DNA]</scope>
    <source>
        <strain evidence="2 3">CAU 1488</strain>
    </source>
</reference>
<dbReference type="SUPFAM" id="SSF54427">
    <property type="entry name" value="NTF2-like"/>
    <property type="match status" value="1"/>
</dbReference>
<organism evidence="2 3">
    <name type="scientific">Ruegeria sediminis</name>
    <dbReference type="NCBI Taxonomy" id="2583820"/>
    <lineage>
        <taxon>Bacteria</taxon>
        <taxon>Pseudomonadati</taxon>
        <taxon>Pseudomonadota</taxon>
        <taxon>Alphaproteobacteria</taxon>
        <taxon>Rhodobacterales</taxon>
        <taxon>Roseobacteraceae</taxon>
        <taxon>Ruegeria</taxon>
    </lineage>
</organism>
<keyword evidence="3" id="KW-1185">Reference proteome</keyword>
<accession>A0ABY2WSH7</accession>
<dbReference type="Proteomes" id="UP001193035">
    <property type="component" value="Unassembled WGS sequence"/>
</dbReference>
<evidence type="ECO:0000313" key="3">
    <source>
        <dbReference type="Proteomes" id="UP001193035"/>
    </source>
</evidence>
<proteinExistence type="predicted"/>
<name>A0ABY2WSH7_9RHOB</name>
<gene>
    <name evidence="2" type="ORF">FGK63_19470</name>
</gene>
<dbReference type="Pfam" id="PF12680">
    <property type="entry name" value="SnoaL_2"/>
    <property type="match status" value="1"/>
</dbReference>
<comment type="caution">
    <text evidence="2">The sequence shown here is derived from an EMBL/GenBank/DDBJ whole genome shotgun (WGS) entry which is preliminary data.</text>
</comment>
<feature type="domain" description="SnoaL-like" evidence="1">
    <location>
        <begin position="36"/>
        <end position="134"/>
    </location>
</feature>
<evidence type="ECO:0000313" key="2">
    <source>
        <dbReference type="EMBL" id="TMV03357.1"/>
    </source>
</evidence>